<dbReference type="Gene3D" id="3.40.50.1820">
    <property type="entry name" value="alpha/beta hydrolase"/>
    <property type="match status" value="1"/>
</dbReference>
<comment type="similarity">
    <text evidence="1">Belongs to the 'GDXG' lipolytic enzyme family.</text>
</comment>
<dbReference type="EMBL" id="AZHW01000508">
    <property type="protein sequence ID" value="ETW98893.1"/>
    <property type="molecule type" value="Genomic_DNA"/>
</dbReference>
<evidence type="ECO:0000313" key="4">
    <source>
        <dbReference type="EMBL" id="ETW98893.1"/>
    </source>
</evidence>
<dbReference type="Proteomes" id="UP000019141">
    <property type="component" value="Unassembled WGS sequence"/>
</dbReference>
<dbReference type="PROSITE" id="PS01173">
    <property type="entry name" value="LIPASE_GDXG_HIS"/>
    <property type="match status" value="1"/>
</dbReference>
<dbReference type="InterPro" id="IPR013094">
    <property type="entry name" value="AB_hydrolase_3"/>
</dbReference>
<dbReference type="Pfam" id="PF07859">
    <property type="entry name" value="Abhydrolase_3"/>
    <property type="match status" value="1"/>
</dbReference>
<keyword evidence="2" id="KW-0378">Hydrolase</keyword>
<dbReference type="InterPro" id="IPR002168">
    <property type="entry name" value="Lipase_GDXG_HIS_AS"/>
</dbReference>
<evidence type="ECO:0000256" key="2">
    <source>
        <dbReference type="ARBA" id="ARBA00022801"/>
    </source>
</evidence>
<sequence length="309" mass="32778">MPVDPQVQTLLNALEEAGGAKFVEMSAIDARTWFNAFRRPFDVPIGAVENRHIPGPGGDIPVRLFTPVNAGAGSLPVLVYFHGGGWVVGDLDSHDVVCRSLANASGCKIVSVDYRLAPEHPWPAAPDDCLAAVQWVVAHAAELGVDAGRLAVGGDSAGGNLAAAVTLRARAANGPNIAFQLLIYPAVDATMSLDSIESNGYSYFLEKAGMEWFYDHYLSHPADAKNPDVSPLFADDLSGLPPAYVVTAEYDPLRDEGRAYADKLQAAGVPVEYINYPTMIHGFFGFQAVVDVSGEAVRLAGEAVAKALK</sequence>
<dbReference type="PANTHER" id="PTHR48081">
    <property type="entry name" value="AB HYDROLASE SUPERFAMILY PROTEIN C4A8.06C"/>
    <property type="match status" value="1"/>
</dbReference>
<dbReference type="PANTHER" id="PTHR48081:SF8">
    <property type="entry name" value="ALPHA_BETA HYDROLASE FOLD-3 DOMAIN-CONTAINING PROTEIN-RELATED"/>
    <property type="match status" value="1"/>
</dbReference>
<reference evidence="4 5" key="1">
    <citation type="journal article" date="2014" name="Nature">
        <title>An environmental bacterial taxon with a large and distinct metabolic repertoire.</title>
        <authorList>
            <person name="Wilson M.C."/>
            <person name="Mori T."/>
            <person name="Ruckert C."/>
            <person name="Uria A.R."/>
            <person name="Helf M.J."/>
            <person name="Takada K."/>
            <person name="Gernert C."/>
            <person name="Steffens U.A."/>
            <person name="Heycke N."/>
            <person name="Schmitt S."/>
            <person name="Rinke C."/>
            <person name="Helfrich E.J."/>
            <person name="Brachmann A.O."/>
            <person name="Gurgui C."/>
            <person name="Wakimoto T."/>
            <person name="Kracht M."/>
            <person name="Crusemann M."/>
            <person name="Hentschel U."/>
            <person name="Abe I."/>
            <person name="Matsunaga S."/>
            <person name="Kalinowski J."/>
            <person name="Takeyama H."/>
            <person name="Piel J."/>
        </authorList>
    </citation>
    <scope>NUCLEOTIDE SEQUENCE [LARGE SCALE GENOMIC DNA]</scope>
    <source>
        <strain evidence="5">TSY1</strain>
    </source>
</reference>
<dbReference type="InterPro" id="IPR050300">
    <property type="entry name" value="GDXG_lipolytic_enzyme"/>
</dbReference>
<accession>W4LLD3</accession>
<dbReference type="ESTHER" id="9bact-w4lld3">
    <property type="family name" value="Hormone-sensitive_lipase_like"/>
</dbReference>
<dbReference type="InterPro" id="IPR029058">
    <property type="entry name" value="AB_hydrolase_fold"/>
</dbReference>
<evidence type="ECO:0000259" key="3">
    <source>
        <dbReference type="Pfam" id="PF07859"/>
    </source>
</evidence>
<name>W4LLD3_ENTF1</name>
<dbReference type="AlphaFoldDB" id="W4LLD3"/>
<evidence type="ECO:0000256" key="1">
    <source>
        <dbReference type="ARBA" id="ARBA00010515"/>
    </source>
</evidence>
<dbReference type="SUPFAM" id="SSF53474">
    <property type="entry name" value="alpha/beta-Hydrolases"/>
    <property type="match status" value="1"/>
</dbReference>
<protein>
    <recommendedName>
        <fullName evidence="3">Alpha/beta hydrolase fold-3 domain-containing protein</fullName>
    </recommendedName>
</protein>
<dbReference type="FunFam" id="3.40.50.1820:FF:000089">
    <property type="entry name" value="Alpha/beta hydrolase"/>
    <property type="match status" value="1"/>
</dbReference>
<organism evidence="4 5">
    <name type="scientific">Entotheonella factor</name>
    <dbReference type="NCBI Taxonomy" id="1429438"/>
    <lineage>
        <taxon>Bacteria</taxon>
        <taxon>Pseudomonadati</taxon>
        <taxon>Nitrospinota/Tectimicrobiota group</taxon>
        <taxon>Candidatus Tectimicrobiota</taxon>
        <taxon>Candidatus Entotheonellia</taxon>
        <taxon>Candidatus Entotheonellales</taxon>
        <taxon>Candidatus Entotheonellaceae</taxon>
        <taxon>Candidatus Entotheonella</taxon>
    </lineage>
</organism>
<dbReference type="PATRIC" id="fig|1429438.4.peg.3339"/>
<feature type="domain" description="Alpha/beta hydrolase fold-3" evidence="3">
    <location>
        <begin position="78"/>
        <end position="284"/>
    </location>
</feature>
<gene>
    <name evidence="4" type="ORF">ETSY1_17005</name>
</gene>
<proteinExistence type="inferred from homology"/>
<keyword evidence="5" id="KW-1185">Reference proteome</keyword>
<dbReference type="GO" id="GO:0016787">
    <property type="term" value="F:hydrolase activity"/>
    <property type="evidence" value="ECO:0007669"/>
    <property type="project" value="UniProtKB-KW"/>
</dbReference>
<dbReference type="HOGENOM" id="CLU_012494_6_4_7"/>
<evidence type="ECO:0000313" key="5">
    <source>
        <dbReference type="Proteomes" id="UP000019141"/>
    </source>
</evidence>
<comment type="caution">
    <text evidence="4">The sequence shown here is derived from an EMBL/GenBank/DDBJ whole genome shotgun (WGS) entry which is preliminary data.</text>
</comment>